<dbReference type="EMBL" id="CAOQHR010000005">
    <property type="protein sequence ID" value="CAI6335357.1"/>
    <property type="molecule type" value="Genomic_DNA"/>
</dbReference>
<sequence length="347" mass="36557">MEPAFPAPVPTWHNDIYPAIDPTNPALSQAGKTVIITGAGTGIGRATALAFAAAKAKHIILLGRTMSTLKETLSLIRGAPNASSTKVTIFQASVTDASRINDLVALCTKPPPLLSNNMDAIFQEESNNLREFRAEEVGGENGSEVATGWDVLILNAATAGTPQTEPTALSTSIASIHEIFATNTFPLLTFSAALLPCANVNPVVFNVTSLGAVVPARLSPRIGLYVASKAAAAKLIEVLALENPQVFWASVHPGVVKTKLFENAGLDAEVLPMDGAELAGGFMVWLAAKTGGFAADGREFGLKRDLTGRFLCSNWDVEELEARSGKIGRDENTVTLAGFPYGQVMKL</sequence>
<dbReference type="OrthoDB" id="1933717at2759"/>
<dbReference type="Proteomes" id="UP001152607">
    <property type="component" value="Unassembled WGS sequence"/>
</dbReference>
<dbReference type="Pfam" id="PF00106">
    <property type="entry name" value="adh_short"/>
    <property type="match status" value="2"/>
</dbReference>
<evidence type="ECO:0000256" key="2">
    <source>
        <dbReference type="ARBA" id="ARBA00023002"/>
    </source>
</evidence>
<reference evidence="3" key="1">
    <citation type="submission" date="2023-01" db="EMBL/GenBank/DDBJ databases">
        <authorList>
            <person name="Van Ghelder C."/>
            <person name="Rancurel C."/>
        </authorList>
    </citation>
    <scope>NUCLEOTIDE SEQUENCE</scope>
    <source>
        <strain evidence="3">CNCM I-4278</strain>
    </source>
</reference>
<organism evidence="3 4">
    <name type="scientific">Periconia digitata</name>
    <dbReference type="NCBI Taxonomy" id="1303443"/>
    <lineage>
        <taxon>Eukaryota</taxon>
        <taxon>Fungi</taxon>
        <taxon>Dikarya</taxon>
        <taxon>Ascomycota</taxon>
        <taxon>Pezizomycotina</taxon>
        <taxon>Dothideomycetes</taxon>
        <taxon>Pleosporomycetidae</taxon>
        <taxon>Pleosporales</taxon>
        <taxon>Massarineae</taxon>
        <taxon>Periconiaceae</taxon>
        <taxon>Periconia</taxon>
    </lineage>
</organism>
<comment type="caution">
    <text evidence="3">The sequence shown here is derived from an EMBL/GenBank/DDBJ whole genome shotgun (WGS) entry which is preliminary data.</text>
</comment>
<dbReference type="InterPro" id="IPR002347">
    <property type="entry name" value="SDR_fam"/>
</dbReference>
<dbReference type="PRINTS" id="PR00081">
    <property type="entry name" value="GDHRDH"/>
</dbReference>
<comment type="similarity">
    <text evidence="1">Belongs to the short-chain dehydrogenases/reductases (SDR) family.</text>
</comment>
<evidence type="ECO:0000313" key="4">
    <source>
        <dbReference type="Proteomes" id="UP001152607"/>
    </source>
</evidence>
<gene>
    <name evidence="3" type="ORF">PDIGIT_LOCUS8437</name>
</gene>
<dbReference type="PANTHER" id="PTHR44196:SF1">
    <property type="entry name" value="DEHYDROGENASE_REDUCTASE SDR FAMILY MEMBER 7B"/>
    <property type="match status" value="1"/>
</dbReference>
<name>A0A9W4UIK7_9PLEO</name>
<dbReference type="CDD" id="cd05233">
    <property type="entry name" value="SDR_c"/>
    <property type="match status" value="1"/>
</dbReference>
<keyword evidence="2" id="KW-0560">Oxidoreductase</keyword>
<dbReference type="GO" id="GO:0016491">
    <property type="term" value="F:oxidoreductase activity"/>
    <property type="evidence" value="ECO:0007669"/>
    <property type="project" value="UniProtKB-KW"/>
</dbReference>
<accession>A0A9W4UIK7</accession>
<evidence type="ECO:0000256" key="1">
    <source>
        <dbReference type="ARBA" id="ARBA00006484"/>
    </source>
</evidence>
<keyword evidence="4" id="KW-1185">Reference proteome</keyword>
<dbReference type="InterPro" id="IPR036291">
    <property type="entry name" value="NAD(P)-bd_dom_sf"/>
</dbReference>
<proteinExistence type="inferred from homology"/>
<protein>
    <submittedName>
        <fullName evidence="3">Uncharacterized protein</fullName>
    </submittedName>
</protein>
<dbReference type="PANTHER" id="PTHR44196">
    <property type="entry name" value="DEHYDROGENASE/REDUCTASE SDR FAMILY MEMBER 7B"/>
    <property type="match status" value="1"/>
</dbReference>
<evidence type="ECO:0000313" key="3">
    <source>
        <dbReference type="EMBL" id="CAI6335357.1"/>
    </source>
</evidence>
<dbReference type="AlphaFoldDB" id="A0A9W4UIK7"/>
<dbReference type="Gene3D" id="3.40.50.720">
    <property type="entry name" value="NAD(P)-binding Rossmann-like Domain"/>
    <property type="match status" value="1"/>
</dbReference>
<dbReference type="SUPFAM" id="SSF51735">
    <property type="entry name" value="NAD(P)-binding Rossmann-fold domains"/>
    <property type="match status" value="1"/>
</dbReference>
<dbReference type="GO" id="GO:0016020">
    <property type="term" value="C:membrane"/>
    <property type="evidence" value="ECO:0007669"/>
    <property type="project" value="TreeGrafter"/>
</dbReference>